<dbReference type="Gene3D" id="2.130.10.10">
    <property type="entry name" value="YVTN repeat-like/Quinoprotein amine dehydrogenase"/>
    <property type="match status" value="1"/>
</dbReference>
<keyword evidence="10" id="KW-0325">Glycoprotein</keyword>
<dbReference type="EMBL" id="JAEHOE010000040">
    <property type="protein sequence ID" value="KAG2493104.1"/>
    <property type="molecule type" value="Genomic_DNA"/>
</dbReference>
<comment type="caution">
    <text evidence="15">The sequence shown here is derived from an EMBL/GenBank/DDBJ whole genome shotgun (WGS) entry which is preliminary data.</text>
</comment>
<feature type="signal peptide" evidence="12">
    <location>
        <begin position="1"/>
        <end position="22"/>
    </location>
</feature>
<keyword evidence="9 11" id="KW-0472">Membrane</keyword>
<dbReference type="PANTHER" id="PTHR21573:SF0">
    <property type="entry name" value="ER MEMBRANE PROTEIN COMPLEX SUBUNIT 1"/>
    <property type="match status" value="1"/>
</dbReference>
<comment type="subcellular location">
    <subcellularLocation>
        <location evidence="1">Endoplasmic reticulum membrane</location>
        <topology evidence="1">Single-pass type I membrane protein</topology>
    </subcellularLocation>
</comment>
<evidence type="ECO:0000313" key="15">
    <source>
        <dbReference type="EMBL" id="KAG2493104.1"/>
    </source>
</evidence>
<evidence type="ECO:0000256" key="7">
    <source>
        <dbReference type="ARBA" id="ARBA00022824"/>
    </source>
</evidence>
<evidence type="ECO:0000256" key="8">
    <source>
        <dbReference type="ARBA" id="ARBA00022989"/>
    </source>
</evidence>
<dbReference type="Proteomes" id="UP000612055">
    <property type="component" value="Unassembled WGS sequence"/>
</dbReference>
<dbReference type="InterPro" id="IPR011678">
    <property type="entry name" value="EMC1_C"/>
</dbReference>
<evidence type="ECO:0000256" key="4">
    <source>
        <dbReference type="ARBA" id="ARBA00020824"/>
    </source>
</evidence>
<dbReference type="Pfam" id="PF25293">
    <property type="entry name" value="Beta-prop_EMC1_N"/>
    <property type="match status" value="1"/>
</dbReference>
<dbReference type="GO" id="GO:0072546">
    <property type="term" value="C:EMC complex"/>
    <property type="evidence" value="ECO:0007669"/>
    <property type="project" value="InterPro"/>
</dbReference>
<sequence length="979" mass="103877">MSEARLILLVASVLAIAGGAAALFEDQAGTYDWYKQHIGVATEAAFHPSKPRVCVATQQSVVGCLNLRDGAIAWRKRADTGVAAMLMMSSPATMVTAANRTVRMFDLEGNQKWQRSLPGSSGPVLLAELPDGGDTSAKGRLAVVQGGTVQILDASDGSPVGDVQSEPVLKRDIVLVVGPALVAYDVGSKNMAVVPLIPDVQGTAAAQELGSPLPLSAFATSSPAGLAALSSDLSALCVSHLTDGVLESTLSCTQLVELVPQSSGGPWRVAATSSGFLLLSADPGAPGAVLLSEEPGTPIKLLRYFPDVVSASREVQTEAGRHVALMHVDADGRLRLMVASTSTGDVTLEESFPAVPAHGRVVGQPDPPQPIALALGAFRKKDKSTGYRALVSLDSGSLALLQQGVIVWSRDESLASVEEALFADLPAAASDSSVLEAGGAKADMNARIRYQVLGAKVQLKLNTPAEAEELLQLRGVLSDKNLAVRDVNGFRKLLLVRTSAGTVAAVHNGDGRKIWSRRYTPDTAPTHLLPWRSYHDIQHAPEVLVMRDAAPGAYATVLNAHTGEQLWHQPLPYGVGKVVPMHPPMHEGSAVQSTYILVEQLANGEAPPALHLLPDSPASRTHVLAAQRPAFLVQQAPGTSTLQGFSLAPAPGRPSGVIAQPAWQVVFPDSILALASRDPSEPIQSSVKVLSDRSIKYKYLNPNLLFVASGPATGAALDGSAGVGTLASEVTATLLDTVTGRVLHRQSHAGARGPITAVLAEHAVLYFFTDIDTGRQVACSMELYDATPGREFSVLDYLFNPNSTLPVSSFSATPIEVLTQSYYSRLVPTGAAVTRTEQGITAKQLLLLANTDQVYALDRRWVDPRRPKKQKLSQEEMEEGLVPYQDTLPFSPLSFTTLDKQVLGARSVRVEPTRLESTCLVFVHGVDLFYTRTAPAKGFDSLEDDFNYALLLAALVGLAGGAVVMQYMSKQALLGQRWK</sequence>
<keyword evidence="16" id="KW-1185">Reference proteome</keyword>
<dbReference type="InterPro" id="IPR026895">
    <property type="entry name" value="EMC1"/>
</dbReference>
<proteinExistence type="inferred from homology"/>
<evidence type="ECO:0000256" key="1">
    <source>
        <dbReference type="ARBA" id="ARBA00004115"/>
    </source>
</evidence>
<dbReference type="AlphaFoldDB" id="A0A836BZ86"/>
<keyword evidence="5 11" id="KW-0812">Transmembrane</keyword>
<evidence type="ECO:0000259" key="13">
    <source>
        <dbReference type="Pfam" id="PF07774"/>
    </source>
</evidence>
<dbReference type="SUPFAM" id="SSF50998">
    <property type="entry name" value="Quinoprotein alcohol dehydrogenase-like"/>
    <property type="match status" value="1"/>
</dbReference>
<evidence type="ECO:0000256" key="9">
    <source>
        <dbReference type="ARBA" id="ARBA00023136"/>
    </source>
</evidence>
<comment type="subunit">
    <text evidence="3">Component of the ER membrane protein complex (EMC).</text>
</comment>
<evidence type="ECO:0000256" key="5">
    <source>
        <dbReference type="ARBA" id="ARBA00022692"/>
    </source>
</evidence>
<feature type="domain" description="ER membrane protein complex subunit 1 C-terminal" evidence="13">
    <location>
        <begin position="761"/>
        <end position="978"/>
    </location>
</feature>
<reference evidence="15" key="1">
    <citation type="journal article" date="2020" name="bioRxiv">
        <title>Comparative genomics of Chlamydomonas.</title>
        <authorList>
            <person name="Craig R.J."/>
            <person name="Hasan A.R."/>
            <person name="Ness R.W."/>
            <person name="Keightley P.D."/>
        </authorList>
    </citation>
    <scope>NUCLEOTIDE SEQUENCE</scope>
    <source>
        <strain evidence="15">CCAP 11/70</strain>
    </source>
</reference>
<evidence type="ECO:0000256" key="6">
    <source>
        <dbReference type="ARBA" id="ARBA00022729"/>
    </source>
</evidence>
<evidence type="ECO:0000256" key="10">
    <source>
        <dbReference type="ARBA" id="ARBA00023180"/>
    </source>
</evidence>
<keyword evidence="6 12" id="KW-0732">Signal</keyword>
<feature type="domain" description="EMC1 first beta-propeller" evidence="14">
    <location>
        <begin position="22"/>
        <end position="412"/>
    </location>
</feature>
<dbReference type="GO" id="GO:0034975">
    <property type="term" value="P:protein folding in endoplasmic reticulum"/>
    <property type="evidence" value="ECO:0007669"/>
    <property type="project" value="TreeGrafter"/>
</dbReference>
<feature type="chain" id="PRO_5032762211" description="ER membrane protein complex subunit 1" evidence="12">
    <location>
        <begin position="23"/>
        <end position="979"/>
    </location>
</feature>
<accession>A0A836BZ86</accession>
<dbReference type="InterPro" id="IPR015943">
    <property type="entry name" value="WD40/YVTN_repeat-like_dom_sf"/>
</dbReference>
<protein>
    <recommendedName>
        <fullName evidence="4">ER membrane protein complex subunit 1</fullName>
    </recommendedName>
</protein>
<organism evidence="15 16">
    <name type="scientific">Edaphochlamys debaryana</name>
    <dbReference type="NCBI Taxonomy" id="47281"/>
    <lineage>
        <taxon>Eukaryota</taxon>
        <taxon>Viridiplantae</taxon>
        <taxon>Chlorophyta</taxon>
        <taxon>core chlorophytes</taxon>
        <taxon>Chlorophyceae</taxon>
        <taxon>CS clade</taxon>
        <taxon>Chlamydomonadales</taxon>
        <taxon>Chlamydomonadales incertae sedis</taxon>
        <taxon>Edaphochlamys</taxon>
    </lineage>
</organism>
<name>A0A836BZ86_9CHLO</name>
<evidence type="ECO:0000256" key="11">
    <source>
        <dbReference type="SAM" id="Phobius"/>
    </source>
</evidence>
<evidence type="ECO:0000256" key="2">
    <source>
        <dbReference type="ARBA" id="ARBA00007904"/>
    </source>
</evidence>
<evidence type="ECO:0000256" key="3">
    <source>
        <dbReference type="ARBA" id="ARBA00011276"/>
    </source>
</evidence>
<keyword evidence="8 11" id="KW-1133">Transmembrane helix</keyword>
<evidence type="ECO:0000256" key="12">
    <source>
        <dbReference type="SAM" id="SignalP"/>
    </source>
</evidence>
<gene>
    <name evidence="15" type="ORF">HYH03_008767</name>
</gene>
<dbReference type="OrthoDB" id="28092at2759"/>
<feature type="transmembrane region" description="Helical" evidence="11">
    <location>
        <begin position="948"/>
        <end position="969"/>
    </location>
</feature>
<keyword evidence="7" id="KW-0256">Endoplasmic reticulum</keyword>
<dbReference type="InterPro" id="IPR058545">
    <property type="entry name" value="Beta-prop_EMC1_1st"/>
</dbReference>
<dbReference type="InterPro" id="IPR011047">
    <property type="entry name" value="Quinoprotein_ADH-like_sf"/>
</dbReference>
<evidence type="ECO:0000259" key="14">
    <source>
        <dbReference type="Pfam" id="PF25293"/>
    </source>
</evidence>
<dbReference type="PANTHER" id="PTHR21573">
    <property type="entry name" value="ER MEMBRANE PROTEIN COMPLEX SUBUNIT 1"/>
    <property type="match status" value="1"/>
</dbReference>
<evidence type="ECO:0000313" key="16">
    <source>
        <dbReference type="Proteomes" id="UP000612055"/>
    </source>
</evidence>
<comment type="similarity">
    <text evidence="2">Belongs to the EMC1 family.</text>
</comment>
<dbReference type="Pfam" id="PF07774">
    <property type="entry name" value="EMC1_C"/>
    <property type="match status" value="1"/>
</dbReference>